<dbReference type="InterPro" id="IPR052893">
    <property type="entry name" value="TCS_response_regulator"/>
</dbReference>
<reference evidence="3 4" key="1">
    <citation type="submission" date="2020-04" db="EMBL/GenBank/DDBJ databases">
        <title>Genome sequencing of novel species.</title>
        <authorList>
            <person name="Heo J."/>
            <person name="Kim S.-J."/>
            <person name="Kim J.-S."/>
            <person name="Hong S.-B."/>
            <person name="Kwon S.-W."/>
        </authorList>
    </citation>
    <scope>NUCLEOTIDE SEQUENCE [LARGE SCALE GENOMIC DNA]</scope>
    <source>
        <strain evidence="3 4">CJU-R4</strain>
        <plasmid evidence="3 4">unnamed1</plasmid>
    </source>
</reference>
<dbReference type="PANTHER" id="PTHR44520">
    <property type="entry name" value="RESPONSE REGULATOR RCP1-RELATED"/>
    <property type="match status" value="1"/>
</dbReference>
<dbReference type="InterPro" id="IPR011006">
    <property type="entry name" value="CheY-like_superfamily"/>
</dbReference>
<protein>
    <submittedName>
        <fullName evidence="3">Response regulator</fullName>
    </submittedName>
</protein>
<organism evidence="3 4">
    <name type="scientific">Spirosoma rhododendri</name>
    <dbReference type="NCBI Taxonomy" id="2728024"/>
    <lineage>
        <taxon>Bacteria</taxon>
        <taxon>Pseudomonadati</taxon>
        <taxon>Bacteroidota</taxon>
        <taxon>Cytophagia</taxon>
        <taxon>Cytophagales</taxon>
        <taxon>Cytophagaceae</taxon>
        <taxon>Spirosoma</taxon>
    </lineage>
</organism>
<dbReference type="RefSeq" id="WP_169553633.1">
    <property type="nucleotide sequence ID" value="NZ_CP051678.1"/>
</dbReference>
<dbReference type="GO" id="GO:0000160">
    <property type="term" value="P:phosphorelay signal transduction system"/>
    <property type="evidence" value="ECO:0007669"/>
    <property type="project" value="InterPro"/>
</dbReference>
<keyword evidence="3" id="KW-0614">Plasmid</keyword>
<name>A0A7L5DU45_9BACT</name>
<evidence type="ECO:0000313" key="3">
    <source>
        <dbReference type="EMBL" id="QJD81615.1"/>
    </source>
</evidence>
<feature type="modified residue" description="4-aspartylphosphate" evidence="1">
    <location>
        <position position="60"/>
    </location>
</feature>
<dbReference type="InterPro" id="IPR001789">
    <property type="entry name" value="Sig_transdc_resp-reg_receiver"/>
</dbReference>
<proteinExistence type="predicted"/>
<gene>
    <name evidence="3" type="ORF">HH216_25035</name>
</gene>
<dbReference type="PROSITE" id="PS50110">
    <property type="entry name" value="RESPONSE_REGULATORY"/>
    <property type="match status" value="1"/>
</dbReference>
<dbReference type="Gene3D" id="3.40.50.2300">
    <property type="match status" value="1"/>
</dbReference>
<accession>A0A7L5DU45</accession>
<dbReference type="KEGG" id="srho:HH216_25035"/>
<evidence type="ECO:0000256" key="1">
    <source>
        <dbReference type="PROSITE-ProRule" id="PRU00169"/>
    </source>
</evidence>
<feature type="domain" description="Response regulatory" evidence="2">
    <location>
        <begin position="5"/>
        <end position="127"/>
    </location>
</feature>
<dbReference type="Proteomes" id="UP000501128">
    <property type="component" value="Plasmid unnamed1"/>
</dbReference>
<evidence type="ECO:0000313" key="4">
    <source>
        <dbReference type="Proteomes" id="UP000501128"/>
    </source>
</evidence>
<dbReference type="PANTHER" id="PTHR44520:SF2">
    <property type="entry name" value="RESPONSE REGULATOR RCP1"/>
    <property type="match status" value="1"/>
</dbReference>
<dbReference type="Pfam" id="PF00072">
    <property type="entry name" value="Response_reg"/>
    <property type="match status" value="1"/>
</dbReference>
<geneLocation type="plasmid" evidence="3 4">
    <name>unnamed1</name>
</geneLocation>
<keyword evidence="4" id="KW-1185">Reference proteome</keyword>
<dbReference type="AlphaFoldDB" id="A0A7L5DU45"/>
<sequence>MANHLVYIVDDDEDDRLLLESIFTDFFEPCRLRFFENGAQLLTTLTHRLDERPPAVIILDLEMPVLNGFETLHYLKNNPDFRRIPTVVLASSNRSHDQVRCAQLGSNEYLVKETEYPQWIGLVSRLHTRWVETACR</sequence>
<evidence type="ECO:0000259" key="2">
    <source>
        <dbReference type="PROSITE" id="PS50110"/>
    </source>
</evidence>
<dbReference type="EMBL" id="CP051678">
    <property type="protein sequence ID" value="QJD81615.1"/>
    <property type="molecule type" value="Genomic_DNA"/>
</dbReference>
<dbReference type="SMART" id="SM00448">
    <property type="entry name" value="REC"/>
    <property type="match status" value="1"/>
</dbReference>
<keyword evidence="1" id="KW-0597">Phosphoprotein</keyword>
<dbReference type="SUPFAM" id="SSF52172">
    <property type="entry name" value="CheY-like"/>
    <property type="match status" value="1"/>
</dbReference>